<evidence type="ECO:0000313" key="2">
    <source>
        <dbReference type="Proteomes" id="UP000006377"/>
    </source>
</evidence>
<dbReference type="AlphaFoldDB" id="A7HP90"/>
<dbReference type="OrthoDB" id="9795306at2"/>
<gene>
    <name evidence="1" type="ordered locus">Plav_0100</name>
</gene>
<organism evidence="1 2">
    <name type="scientific">Parvibaculum lavamentivorans (strain DS-1 / DSM 13023 / NCIMB 13966)</name>
    <dbReference type="NCBI Taxonomy" id="402881"/>
    <lineage>
        <taxon>Bacteria</taxon>
        <taxon>Pseudomonadati</taxon>
        <taxon>Pseudomonadota</taxon>
        <taxon>Alphaproteobacteria</taxon>
        <taxon>Hyphomicrobiales</taxon>
        <taxon>Parvibaculaceae</taxon>
        <taxon>Parvibaculum</taxon>
    </lineage>
</organism>
<sequence>MNRDTIGGTAKTGTPRLLLSGLDSLYVCYSLDMRTSKLDFPDLEYRKEMIRDGQREFEALTLGCEDFALRPYGAKPYRFLLENEAFSLGLTEVMQPTLRVQFRSEALWRSGAIALHQRIVDWARSIGAAMIAPETVSRADWSFDFDLPEVDFNEDHFATRAHKDAKYRDGGRVQTFRLGSGHTVIRVYDKVAEIEQSSGKVWFFELWGQSENVWRIEFQIRGERLKAGAIRTLGDLEELQGDILRQLAHEHTSLRRPTGDSNKSRWPLHPLWQSLQDAIGDMPQLGLARHYDPDSALQYRKFKIVNSMYGNMKALAALSVLESGHWRRMVTLEDLTEEILDMLQPHHIPSIWQQDVEQRIRDYESGKW</sequence>
<dbReference type="HOGENOM" id="CLU_751935_0_0_5"/>
<proteinExistence type="predicted"/>
<protein>
    <recommendedName>
        <fullName evidence="3">Replication initiation factor</fullName>
    </recommendedName>
</protein>
<reference evidence="1 2" key="1">
    <citation type="journal article" date="2011" name="Stand. Genomic Sci.">
        <title>Complete genome sequence of Parvibaculum lavamentivorans type strain (DS-1(T)).</title>
        <authorList>
            <person name="Schleheck D."/>
            <person name="Weiss M."/>
            <person name="Pitluck S."/>
            <person name="Bruce D."/>
            <person name="Land M.L."/>
            <person name="Han S."/>
            <person name="Saunders E."/>
            <person name="Tapia R."/>
            <person name="Detter C."/>
            <person name="Brettin T."/>
            <person name="Han J."/>
            <person name="Woyke T."/>
            <person name="Goodwin L."/>
            <person name="Pennacchio L."/>
            <person name="Nolan M."/>
            <person name="Cook A.M."/>
            <person name="Kjelleberg S."/>
            <person name="Thomas T."/>
        </authorList>
    </citation>
    <scope>NUCLEOTIDE SEQUENCE [LARGE SCALE GENOMIC DNA]</scope>
    <source>
        <strain evidence="2">DS-1 / DSM 13023 / NCIMB 13966</strain>
    </source>
</reference>
<dbReference type="KEGG" id="pla:Plav_0100"/>
<name>A7HP90_PARL1</name>
<dbReference type="STRING" id="402881.Plav_0100"/>
<dbReference type="eggNOG" id="ENOG502Z9BF">
    <property type="taxonomic scope" value="Bacteria"/>
</dbReference>
<evidence type="ECO:0008006" key="3">
    <source>
        <dbReference type="Google" id="ProtNLM"/>
    </source>
</evidence>
<dbReference type="RefSeq" id="WP_011995014.1">
    <property type="nucleotide sequence ID" value="NC_009719.1"/>
</dbReference>
<dbReference type="Proteomes" id="UP000006377">
    <property type="component" value="Chromosome"/>
</dbReference>
<dbReference type="EMBL" id="CP000774">
    <property type="protein sequence ID" value="ABS61723.1"/>
    <property type="molecule type" value="Genomic_DNA"/>
</dbReference>
<keyword evidence="2" id="KW-1185">Reference proteome</keyword>
<accession>A7HP90</accession>
<evidence type="ECO:0000313" key="1">
    <source>
        <dbReference type="EMBL" id="ABS61723.1"/>
    </source>
</evidence>